<dbReference type="AlphaFoldDB" id="A0A7C9M999"/>
<dbReference type="SUPFAM" id="SSF47203">
    <property type="entry name" value="Acyl-CoA dehydrogenase C-terminal domain-like"/>
    <property type="match status" value="1"/>
</dbReference>
<dbReference type="Gene3D" id="1.10.540.10">
    <property type="entry name" value="Acyl-CoA dehydrogenase/oxidase, N-terminal domain"/>
    <property type="match status" value="1"/>
</dbReference>
<dbReference type="GO" id="GO:0003995">
    <property type="term" value="F:acyl-CoA dehydrogenase activity"/>
    <property type="evidence" value="ECO:0007669"/>
    <property type="project" value="TreeGrafter"/>
</dbReference>
<dbReference type="InterPro" id="IPR036250">
    <property type="entry name" value="AcylCo_DH-like_C"/>
</dbReference>
<dbReference type="GO" id="GO:0050660">
    <property type="term" value="F:flavin adenine dinucleotide binding"/>
    <property type="evidence" value="ECO:0007669"/>
    <property type="project" value="InterPro"/>
</dbReference>
<name>A0A7C9M999_9DEIO</name>
<dbReference type="SUPFAM" id="SSF56645">
    <property type="entry name" value="Acyl-CoA dehydrogenase NM domain-like"/>
    <property type="match status" value="1"/>
</dbReference>
<keyword evidence="3 5" id="KW-0285">Flavoprotein</keyword>
<gene>
    <name evidence="9" type="ORF">GO986_21040</name>
</gene>
<dbReference type="PANTHER" id="PTHR43884">
    <property type="entry name" value="ACYL-COA DEHYDROGENASE"/>
    <property type="match status" value="1"/>
</dbReference>
<dbReference type="RefSeq" id="WP_157461484.1">
    <property type="nucleotide sequence ID" value="NZ_WQLB01000048.1"/>
</dbReference>
<accession>A0A7C9M999</accession>
<proteinExistence type="inferred from homology"/>
<dbReference type="InterPro" id="IPR006091">
    <property type="entry name" value="Acyl-CoA_Oxase/DH_mid-dom"/>
</dbReference>
<comment type="similarity">
    <text evidence="2 5">Belongs to the acyl-CoA dehydrogenase family.</text>
</comment>
<dbReference type="Gene3D" id="1.20.140.10">
    <property type="entry name" value="Butyryl-CoA Dehydrogenase, subunit A, domain 3"/>
    <property type="match status" value="1"/>
</dbReference>
<keyword evidence="4 5" id="KW-0274">FAD</keyword>
<feature type="domain" description="Acyl-CoA dehydrogenase/oxidase C-terminal" evidence="6">
    <location>
        <begin position="236"/>
        <end position="383"/>
    </location>
</feature>
<evidence type="ECO:0000313" key="10">
    <source>
        <dbReference type="Proteomes" id="UP000483286"/>
    </source>
</evidence>
<evidence type="ECO:0000313" key="9">
    <source>
        <dbReference type="EMBL" id="MVN89225.1"/>
    </source>
</evidence>
<dbReference type="Proteomes" id="UP000483286">
    <property type="component" value="Unassembled WGS sequence"/>
</dbReference>
<organism evidence="9 10">
    <name type="scientific">Deinococcus arboris</name>
    <dbReference type="NCBI Taxonomy" id="2682977"/>
    <lineage>
        <taxon>Bacteria</taxon>
        <taxon>Thermotogati</taxon>
        <taxon>Deinococcota</taxon>
        <taxon>Deinococci</taxon>
        <taxon>Deinococcales</taxon>
        <taxon>Deinococcaceae</taxon>
        <taxon>Deinococcus</taxon>
    </lineage>
</organism>
<evidence type="ECO:0000259" key="8">
    <source>
        <dbReference type="Pfam" id="PF02771"/>
    </source>
</evidence>
<sequence length="396" mass="43318">MTQDTSLFYMDEYTPYIDIHGTYVQFAQQHLQTGADQSDLYARFPQEKWQALADAGFWQTLVPDGFGGRGTDYRAFFASFEGLSSQCHDFGLLLSIIAHAGLIQVLVDHGTFEQKQKYLPLLMGGGVGSTAATEPQGGSHISAVKTRAAQSGDATYLLSGEKCYITNAPIADVMLIVGRLAGLEPRDITLFVVGRDQAGVRRGNQDDLLGQRSSPTGPIYLDGVEITPAHIVGQPGEGLETLYNFLAFDRLMYAIAVSGYLKPFIGDAIAYAQDRTAFGQPLISHGFIQDKIVQMVMTQEISASLAEQAATHFCDRSMRAQYYASMAKLYCAENLVTSALELIQLFGHKGYQKGSRYERLLRDAVALRIAGGTSEMQKKNVVKFAAMFHRQSAGSA</sequence>
<dbReference type="Pfam" id="PF00441">
    <property type="entry name" value="Acyl-CoA_dh_1"/>
    <property type="match status" value="1"/>
</dbReference>
<evidence type="ECO:0000256" key="3">
    <source>
        <dbReference type="ARBA" id="ARBA00022630"/>
    </source>
</evidence>
<dbReference type="InterPro" id="IPR046373">
    <property type="entry name" value="Acyl-CoA_Oxase/DH_mid-dom_sf"/>
</dbReference>
<evidence type="ECO:0000256" key="2">
    <source>
        <dbReference type="ARBA" id="ARBA00009347"/>
    </source>
</evidence>
<comment type="caution">
    <text evidence="9">The sequence shown here is derived from an EMBL/GenBank/DDBJ whole genome shotgun (WGS) entry which is preliminary data.</text>
</comment>
<dbReference type="InterPro" id="IPR009075">
    <property type="entry name" value="AcylCo_DH/oxidase_C"/>
</dbReference>
<protein>
    <submittedName>
        <fullName evidence="9">Acyl-CoA dehydrogenase</fullName>
    </submittedName>
</protein>
<evidence type="ECO:0000256" key="1">
    <source>
        <dbReference type="ARBA" id="ARBA00001974"/>
    </source>
</evidence>
<evidence type="ECO:0000256" key="4">
    <source>
        <dbReference type="ARBA" id="ARBA00022827"/>
    </source>
</evidence>
<dbReference type="InterPro" id="IPR013786">
    <property type="entry name" value="AcylCoA_DH/ox_N"/>
</dbReference>
<dbReference type="Pfam" id="PF02771">
    <property type="entry name" value="Acyl-CoA_dh_N"/>
    <property type="match status" value="1"/>
</dbReference>
<dbReference type="EMBL" id="WQLB01000048">
    <property type="protein sequence ID" value="MVN89225.1"/>
    <property type="molecule type" value="Genomic_DNA"/>
</dbReference>
<evidence type="ECO:0000256" key="5">
    <source>
        <dbReference type="RuleBase" id="RU362125"/>
    </source>
</evidence>
<dbReference type="Pfam" id="PF02770">
    <property type="entry name" value="Acyl-CoA_dh_M"/>
    <property type="match status" value="1"/>
</dbReference>
<keyword evidence="10" id="KW-1185">Reference proteome</keyword>
<comment type="cofactor">
    <cofactor evidence="1 5">
        <name>FAD</name>
        <dbReference type="ChEBI" id="CHEBI:57692"/>
    </cofactor>
</comment>
<keyword evidence="5" id="KW-0560">Oxidoreductase</keyword>
<dbReference type="InterPro" id="IPR037069">
    <property type="entry name" value="AcylCoA_DH/ox_N_sf"/>
</dbReference>
<evidence type="ECO:0000259" key="6">
    <source>
        <dbReference type="Pfam" id="PF00441"/>
    </source>
</evidence>
<feature type="domain" description="Acyl-CoA oxidase/dehydrogenase middle" evidence="7">
    <location>
        <begin position="130"/>
        <end position="224"/>
    </location>
</feature>
<dbReference type="Gene3D" id="2.40.110.10">
    <property type="entry name" value="Butyryl-CoA Dehydrogenase, subunit A, domain 2"/>
    <property type="match status" value="1"/>
</dbReference>
<reference evidence="9 10" key="1">
    <citation type="submission" date="2019-12" db="EMBL/GenBank/DDBJ databases">
        <title>Deinococcus sp. HMF7620 Genome sequencing and assembly.</title>
        <authorList>
            <person name="Kang H."/>
            <person name="Kim H."/>
            <person name="Joh K."/>
        </authorList>
    </citation>
    <scope>NUCLEOTIDE SEQUENCE [LARGE SCALE GENOMIC DNA]</scope>
    <source>
        <strain evidence="9 10">HMF7620</strain>
    </source>
</reference>
<dbReference type="CDD" id="cd00567">
    <property type="entry name" value="ACAD"/>
    <property type="match status" value="1"/>
</dbReference>
<dbReference type="PANTHER" id="PTHR43884:SF12">
    <property type="entry name" value="ISOVALERYL-COA DEHYDROGENASE, MITOCHONDRIAL-RELATED"/>
    <property type="match status" value="1"/>
</dbReference>
<feature type="domain" description="Acyl-CoA dehydrogenase/oxidase N-terminal" evidence="8">
    <location>
        <begin position="22"/>
        <end position="125"/>
    </location>
</feature>
<evidence type="ECO:0000259" key="7">
    <source>
        <dbReference type="Pfam" id="PF02770"/>
    </source>
</evidence>
<dbReference type="InterPro" id="IPR009100">
    <property type="entry name" value="AcylCoA_DH/oxidase_NM_dom_sf"/>
</dbReference>